<dbReference type="RefSeq" id="WP_322410964.1">
    <property type="nucleotide sequence ID" value="NZ_CP139779.1"/>
</dbReference>
<reference evidence="2 3" key="1">
    <citation type="submission" date="2023-06" db="EMBL/GenBank/DDBJ databases">
        <title>Rock-solubilizing bacteria, Microbacterium invictum, promotes re-establishment of vegetation in rocky wasteland by accelerating rock bio-weathering and reshaping soil bacterial community.</title>
        <authorList>
            <person name="Liu C."/>
        </authorList>
    </citation>
    <scope>NUCLEOTIDE SEQUENCE [LARGE SCALE GENOMIC DNA]</scope>
    <source>
        <strain evidence="2 3">X-18</strain>
    </source>
</reference>
<keyword evidence="3" id="KW-1185">Reference proteome</keyword>
<dbReference type="Pfam" id="PF12770">
    <property type="entry name" value="CHAT"/>
    <property type="match status" value="1"/>
</dbReference>
<evidence type="ECO:0000259" key="1">
    <source>
        <dbReference type="Pfam" id="PF12770"/>
    </source>
</evidence>
<feature type="domain" description="CHAT" evidence="1">
    <location>
        <begin position="573"/>
        <end position="802"/>
    </location>
</feature>
<dbReference type="SUPFAM" id="SSF48452">
    <property type="entry name" value="TPR-like"/>
    <property type="match status" value="2"/>
</dbReference>
<organism evidence="2 3">
    <name type="scientific">Microbacterium invictum</name>
    <dbReference type="NCBI Taxonomy" id="515415"/>
    <lineage>
        <taxon>Bacteria</taxon>
        <taxon>Bacillati</taxon>
        <taxon>Actinomycetota</taxon>
        <taxon>Actinomycetes</taxon>
        <taxon>Micrococcales</taxon>
        <taxon>Microbacteriaceae</taxon>
        <taxon>Microbacterium</taxon>
    </lineage>
</organism>
<accession>A0ABZ0VB20</accession>
<dbReference type="InterPro" id="IPR011990">
    <property type="entry name" value="TPR-like_helical_dom_sf"/>
</dbReference>
<evidence type="ECO:0000313" key="3">
    <source>
        <dbReference type="Proteomes" id="UP001324533"/>
    </source>
</evidence>
<gene>
    <name evidence="2" type="ORF">T9R20_02400</name>
</gene>
<dbReference type="InterPro" id="IPR024983">
    <property type="entry name" value="CHAT_dom"/>
</dbReference>
<evidence type="ECO:0000313" key="2">
    <source>
        <dbReference type="EMBL" id="WQB70828.1"/>
    </source>
</evidence>
<dbReference type="Gene3D" id="1.25.40.10">
    <property type="entry name" value="Tetratricopeptide repeat domain"/>
    <property type="match status" value="1"/>
</dbReference>
<name>A0ABZ0VB20_9MICO</name>
<sequence length="817" mass="87000">MATRTADDLHRLAVELCISGRYARALRVLAQAAGRTDDADLIARIEGTRALALQRTGSPADAERVLRGALSARGLTSHTRAILRGQLGALSMYGGRLDEAERLFGEAIGALDEVDPLASARVRMNRSLGRMQLRDLEGAAADAEWAATRFAAAGLATDEAHARHNLGYISLLSGDLVTALEAMVTARPAAATTPVAGAVGDMDRAEVLRDAGQTTEAERLLERVAAVFGAHRMPQSRAEAEFQLARSLLAHDPERARTVALAASKRFQRLGNQAWAHRAEAIRLRAQLHASRRGPRPELAERVAEVAAGLGRAGFRGEAIALRLTAAAADPSLDGRRVRIGEDAPLEVRLIGDEVKAARARRRERYADVRRHAARGIDTLASWTATFGSLDLQTSAAMHGARLMYTGLDAALRSEAPAVVFEWAERARHLSQQSTPLRPPPDPQLAAELAELRTIRAEKPGIDWLDDPRASELRERARRRQWAQTRAGEASRLVTLQAVRDALDTDTAVLSYVYTGTALAVLVSDSAHDALVPLADPGRIGRLLSGLRADLDMAAAVRSGPMAAVVQAALQSRLTELSAALLDPALARTDRRRLVLTVPGILSGVPWGMLPSMQGRVFTAATSATRWMHAPAPTASVRPGRAIGFVAGPAVPRGEEEISRARSAWASTAALVADDATVRATAGLAASSDVLHIAAHGRHTADNPLFSGLELTDGVLFGYDIDLIREVPRVVVLSACEVGRSSVRWGEEALGMTRIWLHAGAASVIAAPVKVADDDACELLAAMHEGLAAGEAPAEALAAAARRTGIRAPFQVHGRGF</sequence>
<protein>
    <submittedName>
        <fullName evidence="2">CHAT domain-containing protein</fullName>
    </submittedName>
</protein>
<dbReference type="EMBL" id="CP139779">
    <property type="protein sequence ID" value="WQB70828.1"/>
    <property type="molecule type" value="Genomic_DNA"/>
</dbReference>
<dbReference type="Proteomes" id="UP001324533">
    <property type="component" value="Chromosome"/>
</dbReference>
<proteinExistence type="predicted"/>